<protein>
    <submittedName>
        <fullName evidence="1">CLUMA_CG010174, isoform A</fullName>
    </submittedName>
</protein>
<proteinExistence type="predicted"/>
<accession>A0A1J1IDG2</accession>
<dbReference type="AlphaFoldDB" id="A0A1J1IDG2"/>
<keyword evidence="2" id="KW-1185">Reference proteome</keyword>
<gene>
    <name evidence="1" type="ORF">CLUMA_CG010174</name>
</gene>
<evidence type="ECO:0000313" key="2">
    <source>
        <dbReference type="Proteomes" id="UP000183832"/>
    </source>
</evidence>
<reference evidence="1 2" key="1">
    <citation type="submission" date="2015-04" db="EMBL/GenBank/DDBJ databases">
        <authorList>
            <person name="Syromyatnikov M.Y."/>
            <person name="Popov V.N."/>
        </authorList>
    </citation>
    <scope>NUCLEOTIDE SEQUENCE [LARGE SCALE GENOMIC DNA]</scope>
</reference>
<evidence type="ECO:0000313" key="1">
    <source>
        <dbReference type="EMBL" id="CRK96481.1"/>
    </source>
</evidence>
<sequence>MNENKSFCENSQCRNTNFLESYAELECLTQYESLLVSRTILTLSKHIALTLQNNSKYHYFRQQRKNDTTEIQNYMRNVDNAFLVEQSSQMMRFKRRKTLQSGTDEK</sequence>
<dbReference type="EMBL" id="CVRI01000044">
    <property type="protein sequence ID" value="CRK96481.1"/>
    <property type="molecule type" value="Genomic_DNA"/>
</dbReference>
<name>A0A1J1IDG2_9DIPT</name>
<dbReference type="Proteomes" id="UP000183832">
    <property type="component" value="Unassembled WGS sequence"/>
</dbReference>
<organism evidence="1 2">
    <name type="scientific">Clunio marinus</name>
    <dbReference type="NCBI Taxonomy" id="568069"/>
    <lineage>
        <taxon>Eukaryota</taxon>
        <taxon>Metazoa</taxon>
        <taxon>Ecdysozoa</taxon>
        <taxon>Arthropoda</taxon>
        <taxon>Hexapoda</taxon>
        <taxon>Insecta</taxon>
        <taxon>Pterygota</taxon>
        <taxon>Neoptera</taxon>
        <taxon>Endopterygota</taxon>
        <taxon>Diptera</taxon>
        <taxon>Nematocera</taxon>
        <taxon>Chironomoidea</taxon>
        <taxon>Chironomidae</taxon>
        <taxon>Clunio</taxon>
    </lineage>
</organism>